<keyword evidence="10" id="KW-0472">Membrane</keyword>
<dbReference type="InterPro" id="IPR004358">
    <property type="entry name" value="Sig_transdc_His_kin-like_C"/>
</dbReference>
<dbReference type="Pfam" id="PF00672">
    <property type="entry name" value="HAMP"/>
    <property type="match status" value="1"/>
</dbReference>
<evidence type="ECO:0000256" key="2">
    <source>
        <dbReference type="ARBA" id="ARBA00004651"/>
    </source>
</evidence>
<evidence type="ECO:0000313" key="13">
    <source>
        <dbReference type="EMBL" id="MFC0679639.1"/>
    </source>
</evidence>
<keyword evidence="7" id="KW-0547">Nucleotide-binding</keyword>
<dbReference type="SUPFAM" id="SSF55874">
    <property type="entry name" value="ATPase domain of HSP90 chaperone/DNA topoisomerase II/histidine kinase"/>
    <property type="match status" value="1"/>
</dbReference>
<dbReference type="PANTHER" id="PTHR44936:SF10">
    <property type="entry name" value="SENSOR PROTEIN RSTB"/>
    <property type="match status" value="1"/>
</dbReference>
<gene>
    <name evidence="13" type="ORF">ACFFGH_17515</name>
</gene>
<dbReference type="Pfam" id="PF02518">
    <property type="entry name" value="HATPase_c"/>
    <property type="match status" value="1"/>
</dbReference>
<feature type="domain" description="HAMP" evidence="12">
    <location>
        <begin position="158"/>
        <end position="210"/>
    </location>
</feature>
<dbReference type="Proteomes" id="UP001589896">
    <property type="component" value="Unassembled WGS sequence"/>
</dbReference>
<evidence type="ECO:0000256" key="7">
    <source>
        <dbReference type="ARBA" id="ARBA00022741"/>
    </source>
</evidence>
<dbReference type="InterPro" id="IPR005467">
    <property type="entry name" value="His_kinase_dom"/>
</dbReference>
<keyword evidence="14" id="KW-1185">Reference proteome</keyword>
<proteinExistence type="predicted"/>
<evidence type="ECO:0000259" key="12">
    <source>
        <dbReference type="PROSITE" id="PS50885"/>
    </source>
</evidence>
<dbReference type="CDD" id="cd06225">
    <property type="entry name" value="HAMP"/>
    <property type="match status" value="1"/>
</dbReference>
<keyword evidence="5" id="KW-0597">Phosphoprotein</keyword>
<dbReference type="RefSeq" id="WP_386670601.1">
    <property type="nucleotide sequence ID" value="NZ_JBHLTG010000004.1"/>
</dbReference>
<comment type="catalytic activity">
    <reaction evidence="1">
        <text>ATP + protein L-histidine = ADP + protein N-phospho-L-histidine.</text>
        <dbReference type="EC" id="2.7.13.3"/>
    </reaction>
</comment>
<dbReference type="EC" id="2.7.13.3" evidence="3"/>
<dbReference type="PROSITE" id="PS50885">
    <property type="entry name" value="HAMP"/>
    <property type="match status" value="1"/>
</dbReference>
<dbReference type="SMART" id="SM00387">
    <property type="entry name" value="HATPase_c"/>
    <property type="match status" value="1"/>
</dbReference>
<evidence type="ECO:0000256" key="6">
    <source>
        <dbReference type="ARBA" id="ARBA00022679"/>
    </source>
</evidence>
<organism evidence="13 14">
    <name type="scientific">Lysobacter korlensis</name>
    <dbReference type="NCBI Taxonomy" id="553636"/>
    <lineage>
        <taxon>Bacteria</taxon>
        <taxon>Pseudomonadati</taxon>
        <taxon>Pseudomonadota</taxon>
        <taxon>Gammaproteobacteria</taxon>
        <taxon>Lysobacterales</taxon>
        <taxon>Lysobacteraceae</taxon>
        <taxon>Lysobacter</taxon>
    </lineage>
</organism>
<protein>
    <recommendedName>
        <fullName evidence="3">histidine kinase</fullName>
        <ecNumber evidence="3">2.7.13.3</ecNumber>
    </recommendedName>
</protein>
<dbReference type="EMBL" id="JBHLTG010000004">
    <property type="protein sequence ID" value="MFC0679639.1"/>
    <property type="molecule type" value="Genomic_DNA"/>
</dbReference>
<evidence type="ECO:0000256" key="10">
    <source>
        <dbReference type="SAM" id="Phobius"/>
    </source>
</evidence>
<dbReference type="Gene3D" id="1.10.287.130">
    <property type="match status" value="1"/>
</dbReference>
<dbReference type="SUPFAM" id="SSF47384">
    <property type="entry name" value="Homodimeric domain of signal transducing histidine kinase"/>
    <property type="match status" value="1"/>
</dbReference>
<keyword evidence="6" id="KW-0808">Transferase</keyword>
<feature type="transmembrane region" description="Helical" evidence="10">
    <location>
        <begin position="7"/>
        <end position="28"/>
    </location>
</feature>
<sequence>MQRRLYLRIYLIVLGMVATLQFGLAVAWHMHTDPSLFGRALAGFGRGVDRELQPQLPPALQQVELDEWAMRMNADIALYGADGRLQGESGQQVWPAAIAAAGGPAPVAGDYSLGLSHGRTLAIHPVPQGRLVPGPAGTAGVFAVIALLVGIGCYPLVRGLTRRLERLQRGVEAWDGTDHLPRVAVDGRDEIAALAHSFNGAAQRIEDLLRAQKSLLANASHELRSPLARMRLAIELLPADTTPTLRAEVARNIAELDALVDEVLLTSRLDALGASCLQFERVRLDQLIDELAQGAAVSIDSSATTVDGDPRLLRRMLRNLIENAQRHGRGSVVEITLRGADGGLQVEVCDRGPGIAAAECERIFEPFYRAPGASESDGGVGLGLSLVRQIAQLHRGRASCRPRDGGGSCFQVWLPAAA</sequence>
<accession>A0ABV6RRN2</accession>
<keyword evidence="9 13" id="KW-0067">ATP-binding</keyword>
<dbReference type="InterPro" id="IPR003661">
    <property type="entry name" value="HisK_dim/P_dom"/>
</dbReference>
<keyword evidence="10" id="KW-0812">Transmembrane</keyword>
<comment type="caution">
    <text evidence="13">The sequence shown here is derived from an EMBL/GenBank/DDBJ whole genome shotgun (WGS) entry which is preliminary data.</text>
</comment>
<reference evidence="13 14" key="1">
    <citation type="submission" date="2024-09" db="EMBL/GenBank/DDBJ databases">
        <authorList>
            <person name="Sun Q."/>
            <person name="Mori K."/>
        </authorList>
    </citation>
    <scope>NUCLEOTIDE SEQUENCE [LARGE SCALE GENOMIC DNA]</scope>
    <source>
        <strain evidence="13 14">KCTC 23076</strain>
    </source>
</reference>
<dbReference type="Gene3D" id="3.30.565.10">
    <property type="entry name" value="Histidine kinase-like ATPase, C-terminal domain"/>
    <property type="match status" value="1"/>
</dbReference>
<dbReference type="InterPro" id="IPR003594">
    <property type="entry name" value="HATPase_dom"/>
</dbReference>
<dbReference type="PROSITE" id="PS50109">
    <property type="entry name" value="HIS_KIN"/>
    <property type="match status" value="1"/>
</dbReference>
<dbReference type="InterPro" id="IPR036890">
    <property type="entry name" value="HATPase_C_sf"/>
</dbReference>
<keyword evidence="10" id="KW-1133">Transmembrane helix</keyword>
<dbReference type="PRINTS" id="PR00344">
    <property type="entry name" value="BCTRLSENSOR"/>
</dbReference>
<evidence type="ECO:0000256" key="4">
    <source>
        <dbReference type="ARBA" id="ARBA00022475"/>
    </source>
</evidence>
<dbReference type="InterPro" id="IPR050980">
    <property type="entry name" value="2C_sensor_his_kinase"/>
</dbReference>
<dbReference type="Pfam" id="PF00512">
    <property type="entry name" value="HisKA"/>
    <property type="match status" value="1"/>
</dbReference>
<dbReference type="CDD" id="cd00082">
    <property type="entry name" value="HisKA"/>
    <property type="match status" value="1"/>
</dbReference>
<comment type="subcellular location">
    <subcellularLocation>
        <location evidence="2">Cell membrane</location>
        <topology evidence="2">Multi-pass membrane protein</topology>
    </subcellularLocation>
</comment>
<keyword evidence="4" id="KW-1003">Cell membrane</keyword>
<evidence type="ECO:0000256" key="3">
    <source>
        <dbReference type="ARBA" id="ARBA00012438"/>
    </source>
</evidence>
<dbReference type="GO" id="GO:0005524">
    <property type="term" value="F:ATP binding"/>
    <property type="evidence" value="ECO:0007669"/>
    <property type="project" value="UniProtKB-KW"/>
</dbReference>
<evidence type="ECO:0000259" key="11">
    <source>
        <dbReference type="PROSITE" id="PS50109"/>
    </source>
</evidence>
<name>A0ABV6RRN2_9GAMM</name>
<evidence type="ECO:0000313" key="14">
    <source>
        <dbReference type="Proteomes" id="UP001589896"/>
    </source>
</evidence>
<feature type="transmembrane region" description="Helical" evidence="10">
    <location>
        <begin position="136"/>
        <end position="157"/>
    </location>
</feature>
<dbReference type="InterPro" id="IPR036097">
    <property type="entry name" value="HisK_dim/P_sf"/>
</dbReference>
<keyword evidence="8" id="KW-0418">Kinase</keyword>
<dbReference type="PANTHER" id="PTHR44936">
    <property type="entry name" value="SENSOR PROTEIN CREC"/>
    <property type="match status" value="1"/>
</dbReference>
<dbReference type="CDD" id="cd00075">
    <property type="entry name" value="HATPase"/>
    <property type="match status" value="1"/>
</dbReference>
<feature type="domain" description="Histidine kinase" evidence="11">
    <location>
        <begin position="218"/>
        <end position="418"/>
    </location>
</feature>
<dbReference type="SMART" id="SM00304">
    <property type="entry name" value="HAMP"/>
    <property type="match status" value="1"/>
</dbReference>
<evidence type="ECO:0000256" key="8">
    <source>
        <dbReference type="ARBA" id="ARBA00022777"/>
    </source>
</evidence>
<evidence type="ECO:0000256" key="1">
    <source>
        <dbReference type="ARBA" id="ARBA00000085"/>
    </source>
</evidence>
<evidence type="ECO:0000256" key="9">
    <source>
        <dbReference type="ARBA" id="ARBA00022840"/>
    </source>
</evidence>
<dbReference type="InterPro" id="IPR003660">
    <property type="entry name" value="HAMP_dom"/>
</dbReference>
<evidence type="ECO:0000256" key="5">
    <source>
        <dbReference type="ARBA" id="ARBA00022553"/>
    </source>
</evidence>
<dbReference type="SMART" id="SM00388">
    <property type="entry name" value="HisKA"/>
    <property type="match status" value="1"/>
</dbReference>